<dbReference type="Gene3D" id="1.20.1050.10">
    <property type="match status" value="1"/>
</dbReference>
<proteinExistence type="inferred from homology"/>
<dbReference type="Proteomes" id="UP000586305">
    <property type="component" value="Unassembled WGS sequence"/>
</dbReference>
<dbReference type="SFLD" id="SFLDG00358">
    <property type="entry name" value="Main_(cytGST)"/>
    <property type="match status" value="1"/>
</dbReference>
<evidence type="ECO:0000313" key="7">
    <source>
        <dbReference type="Proteomes" id="UP000586305"/>
    </source>
</evidence>
<accession>A0A849VH61</accession>
<dbReference type="InterPro" id="IPR004046">
    <property type="entry name" value="GST_C"/>
</dbReference>
<dbReference type="RefSeq" id="WP_171626084.1">
    <property type="nucleotide sequence ID" value="NZ_JABBPG010000003.1"/>
</dbReference>
<evidence type="ECO:0000256" key="2">
    <source>
        <dbReference type="ARBA" id="ARBA00022679"/>
    </source>
</evidence>
<reference evidence="6 7" key="1">
    <citation type="submission" date="2020-04" db="EMBL/GenBank/DDBJ databases">
        <title>Pseudoalteromonas caenipelagi sp. nov., isolated from a tidal flat.</title>
        <authorList>
            <person name="Park S."/>
            <person name="Yoon J.-H."/>
        </authorList>
    </citation>
    <scope>NUCLEOTIDE SEQUENCE [LARGE SCALE GENOMIC DNA]</scope>
    <source>
        <strain evidence="6 7">JBTF-M23</strain>
    </source>
</reference>
<protein>
    <submittedName>
        <fullName evidence="6">Glutathione S-transferase family protein</fullName>
    </submittedName>
</protein>
<dbReference type="Pfam" id="PF00043">
    <property type="entry name" value="GST_C"/>
    <property type="match status" value="1"/>
</dbReference>
<dbReference type="EMBL" id="JABBPG010000003">
    <property type="protein sequence ID" value="NOU51027.1"/>
    <property type="molecule type" value="Genomic_DNA"/>
</dbReference>
<dbReference type="SFLD" id="SFLDS00019">
    <property type="entry name" value="Glutathione_Transferase_(cytos"/>
    <property type="match status" value="1"/>
</dbReference>
<feature type="domain" description="GST N-terminal" evidence="4">
    <location>
        <begin position="1"/>
        <end position="79"/>
    </location>
</feature>
<dbReference type="InterPro" id="IPR010987">
    <property type="entry name" value="Glutathione-S-Trfase_C-like"/>
</dbReference>
<comment type="similarity">
    <text evidence="1 3">Belongs to the GST superfamily.</text>
</comment>
<evidence type="ECO:0000256" key="3">
    <source>
        <dbReference type="RuleBase" id="RU003494"/>
    </source>
</evidence>
<evidence type="ECO:0000256" key="1">
    <source>
        <dbReference type="ARBA" id="ARBA00007409"/>
    </source>
</evidence>
<dbReference type="Pfam" id="PF02798">
    <property type="entry name" value="GST_N"/>
    <property type="match status" value="1"/>
</dbReference>
<dbReference type="PANTHER" id="PTHR44051:SF8">
    <property type="entry name" value="GLUTATHIONE S-TRANSFERASE GSTA"/>
    <property type="match status" value="1"/>
</dbReference>
<feature type="domain" description="GST C-terminal" evidence="5">
    <location>
        <begin position="83"/>
        <end position="203"/>
    </location>
</feature>
<dbReference type="CDD" id="cd00570">
    <property type="entry name" value="GST_N_family"/>
    <property type="match status" value="1"/>
</dbReference>
<dbReference type="PROSITE" id="PS50405">
    <property type="entry name" value="GST_CTER"/>
    <property type="match status" value="1"/>
</dbReference>
<organism evidence="6 7">
    <name type="scientific">Pseudoalteromonas caenipelagi</name>
    <dbReference type="NCBI Taxonomy" id="2726988"/>
    <lineage>
        <taxon>Bacteria</taxon>
        <taxon>Pseudomonadati</taxon>
        <taxon>Pseudomonadota</taxon>
        <taxon>Gammaproteobacteria</taxon>
        <taxon>Alteromonadales</taxon>
        <taxon>Pseudoalteromonadaceae</taxon>
        <taxon>Pseudoalteromonas</taxon>
    </lineage>
</organism>
<dbReference type="Gene3D" id="3.40.30.10">
    <property type="entry name" value="Glutaredoxin"/>
    <property type="match status" value="1"/>
</dbReference>
<sequence>MKLYTHPWSNHAARVHILLNELGLDYQAHAVELMEENLKPEYLQMNPNGKVPVLDDNSFIIWESHAILRYISDKYDDGKYYPNNKQRYLVDQWLDWNHTRLNVEAITINFNNVVLGEEGDQQAVTAAKEEALNLLTILDQALSGKNFICDEFSIADISLFTSVVYLNENKVDFSQLRNVQRWFDAINQRASVKAPLEGIKEAY</sequence>
<dbReference type="SUPFAM" id="SSF47616">
    <property type="entry name" value="GST C-terminal domain-like"/>
    <property type="match status" value="1"/>
</dbReference>
<dbReference type="SFLD" id="SFLDG01150">
    <property type="entry name" value="Main.1:_Beta-like"/>
    <property type="match status" value="1"/>
</dbReference>
<evidence type="ECO:0000313" key="6">
    <source>
        <dbReference type="EMBL" id="NOU51027.1"/>
    </source>
</evidence>
<dbReference type="InterPro" id="IPR036249">
    <property type="entry name" value="Thioredoxin-like_sf"/>
</dbReference>
<keyword evidence="2 6" id="KW-0808">Transferase</keyword>
<dbReference type="InterPro" id="IPR040079">
    <property type="entry name" value="Glutathione_S-Trfase"/>
</dbReference>
<keyword evidence="7" id="KW-1185">Reference proteome</keyword>
<evidence type="ECO:0000259" key="5">
    <source>
        <dbReference type="PROSITE" id="PS50405"/>
    </source>
</evidence>
<dbReference type="SUPFAM" id="SSF52833">
    <property type="entry name" value="Thioredoxin-like"/>
    <property type="match status" value="1"/>
</dbReference>
<dbReference type="PROSITE" id="PS50404">
    <property type="entry name" value="GST_NTER"/>
    <property type="match status" value="1"/>
</dbReference>
<dbReference type="FunFam" id="3.40.30.10:FF:000039">
    <property type="entry name" value="Glutathione S-transferase domain"/>
    <property type="match status" value="1"/>
</dbReference>
<dbReference type="PANTHER" id="PTHR44051">
    <property type="entry name" value="GLUTATHIONE S-TRANSFERASE-RELATED"/>
    <property type="match status" value="1"/>
</dbReference>
<comment type="caution">
    <text evidence="6">The sequence shown here is derived from an EMBL/GenBank/DDBJ whole genome shotgun (WGS) entry which is preliminary data.</text>
</comment>
<dbReference type="InterPro" id="IPR036282">
    <property type="entry name" value="Glutathione-S-Trfase_C_sf"/>
</dbReference>
<name>A0A849VH61_9GAMM</name>
<dbReference type="GO" id="GO:0016740">
    <property type="term" value="F:transferase activity"/>
    <property type="evidence" value="ECO:0007669"/>
    <property type="project" value="UniProtKB-KW"/>
</dbReference>
<gene>
    <name evidence="6" type="ORF">HG263_10830</name>
</gene>
<dbReference type="InterPro" id="IPR004045">
    <property type="entry name" value="Glutathione_S-Trfase_N"/>
</dbReference>
<evidence type="ECO:0000259" key="4">
    <source>
        <dbReference type="PROSITE" id="PS50404"/>
    </source>
</evidence>
<dbReference type="AlphaFoldDB" id="A0A849VH61"/>